<dbReference type="AlphaFoldDB" id="A0A5N6SNS9"/>
<feature type="transmembrane region" description="Helical" evidence="5">
    <location>
        <begin position="439"/>
        <end position="460"/>
    </location>
</feature>
<evidence type="ECO:0000313" key="6">
    <source>
        <dbReference type="EMBL" id="KAE8136342.1"/>
    </source>
</evidence>
<dbReference type="RefSeq" id="XP_031912405.1">
    <property type="nucleotide sequence ID" value="XM_032062395.1"/>
</dbReference>
<reference evidence="6 7" key="1">
    <citation type="submission" date="2019-04" db="EMBL/GenBank/DDBJ databases">
        <title>Friends and foes A comparative genomics study of 23 Aspergillus species from section Flavi.</title>
        <authorList>
            <consortium name="DOE Joint Genome Institute"/>
            <person name="Kjaerbolling I."/>
            <person name="Vesth T."/>
            <person name="Frisvad J.C."/>
            <person name="Nybo J.L."/>
            <person name="Theobald S."/>
            <person name="Kildgaard S."/>
            <person name="Isbrandt T."/>
            <person name="Kuo A."/>
            <person name="Sato A."/>
            <person name="Lyhne E.K."/>
            <person name="Kogle M.E."/>
            <person name="Wiebenga A."/>
            <person name="Kun R.S."/>
            <person name="Lubbers R.J."/>
            <person name="Makela M.R."/>
            <person name="Barry K."/>
            <person name="Chovatia M."/>
            <person name="Clum A."/>
            <person name="Daum C."/>
            <person name="Haridas S."/>
            <person name="He G."/>
            <person name="LaButti K."/>
            <person name="Lipzen A."/>
            <person name="Mondo S."/>
            <person name="Riley R."/>
            <person name="Salamov A."/>
            <person name="Simmons B.A."/>
            <person name="Magnuson J.K."/>
            <person name="Henrissat B."/>
            <person name="Mortensen U.H."/>
            <person name="Larsen T.O."/>
            <person name="Devries R.P."/>
            <person name="Grigoriev I.V."/>
            <person name="Machida M."/>
            <person name="Baker S.E."/>
            <person name="Andersen M.R."/>
        </authorList>
    </citation>
    <scope>NUCLEOTIDE SEQUENCE [LARGE SCALE GENOMIC DNA]</scope>
    <source>
        <strain evidence="6 7">CBS 117625</strain>
    </source>
</reference>
<dbReference type="PANTHER" id="PTHR11785:SF382">
    <property type="entry name" value="LOW-AFFINITY METHIONINE PERMEASE"/>
    <property type="match status" value="1"/>
</dbReference>
<feature type="transmembrane region" description="Helical" evidence="5">
    <location>
        <begin position="198"/>
        <end position="219"/>
    </location>
</feature>
<feature type="transmembrane region" description="Helical" evidence="5">
    <location>
        <begin position="379"/>
        <end position="404"/>
    </location>
</feature>
<feature type="transmembrane region" description="Helical" evidence="5">
    <location>
        <begin position="410"/>
        <end position="427"/>
    </location>
</feature>
<dbReference type="OrthoDB" id="5982228at2759"/>
<accession>A0A5N6SNS9</accession>
<feature type="transmembrane region" description="Helical" evidence="5">
    <location>
        <begin position="277"/>
        <end position="300"/>
    </location>
</feature>
<protein>
    <submittedName>
        <fullName evidence="6">Amino acid/polyamine transporter I</fullName>
    </submittedName>
</protein>
<dbReference type="InterPro" id="IPR050598">
    <property type="entry name" value="AminoAcid_Transporter"/>
</dbReference>
<dbReference type="Proteomes" id="UP000325672">
    <property type="component" value="Unassembled WGS sequence"/>
</dbReference>
<feature type="transmembrane region" description="Helical" evidence="5">
    <location>
        <begin position="58"/>
        <end position="78"/>
    </location>
</feature>
<dbReference type="GeneID" id="43646605"/>
<keyword evidence="7" id="KW-1185">Reference proteome</keyword>
<organism evidence="6 7">
    <name type="scientific">Aspergillus pseudotamarii</name>
    <dbReference type="NCBI Taxonomy" id="132259"/>
    <lineage>
        <taxon>Eukaryota</taxon>
        <taxon>Fungi</taxon>
        <taxon>Dikarya</taxon>
        <taxon>Ascomycota</taxon>
        <taxon>Pezizomycotina</taxon>
        <taxon>Eurotiomycetes</taxon>
        <taxon>Eurotiomycetidae</taxon>
        <taxon>Eurotiales</taxon>
        <taxon>Aspergillaceae</taxon>
        <taxon>Aspergillus</taxon>
        <taxon>Aspergillus subgen. Circumdati</taxon>
    </lineage>
</organism>
<dbReference type="PANTHER" id="PTHR11785">
    <property type="entry name" value="AMINO ACID TRANSPORTER"/>
    <property type="match status" value="1"/>
</dbReference>
<sequence length="496" mass="53716">MASAQYRSGPDPISERPLYRRLVPDHSAGNEESPILDIETRYLNNKRRLGLRSTTLLLMNRIIGAAIFSVPSSIVLGVRSVGAALFLWLAGLTLSFCGMFIWLEFGCLMPRSGGEKLYLARVFPRPHGLSTTLYAFYILLGFAGLSCVVVVDNLLLAVNGNTGEIGKRAMCVGVLLLITALQCISPDATLRIMNAVSLVKIAILLGLVLTGLATIAGLTPGIEDPWRNFHHPFYGSSTDPYDYLVALLKILASFQGWHNAAYVLDEVKDPVRTLKSAGILGLGTVGILYLMANIACFIVANPDEIGGQGTRLVAMLLGIVFGDQAARITAAAVALSTFGSLLSTSFALVRVVRELACEGVIPAAGLLTNRPTSGTATVLSFFFLFGSALIAILLLPFGDAYIFLVDVTQYQMAVVCGAVVIALLLMRRRVPSQDYPFRVWTFAPYTFLACQACLLLTPFISRDGHSDTGLPFWLAPVVALLSICSGGVYWWWRKEH</sequence>
<keyword evidence="2 5" id="KW-0812">Transmembrane</keyword>
<evidence type="ECO:0000256" key="1">
    <source>
        <dbReference type="ARBA" id="ARBA00004141"/>
    </source>
</evidence>
<dbReference type="EMBL" id="ML743585">
    <property type="protein sequence ID" value="KAE8136342.1"/>
    <property type="molecule type" value="Genomic_DNA"/>
</dbReference>
<evidence type="ECO:0000256" key="4">
    <source>
        <dbReference type="ARBA" id="ARBA00023136"/>
    </source>
</evidence>
<keyword evidence="4 5" id="KW-0472">Membrane</keyword>
<dbReference type="GO" id="GO:0016020">
    <property type="term" value="C:membrane"/>
    <property type="evidence" value="ECO:0007669"/>
    <property type="project" value="UniProtKB-SubCell"/>
</dbReference>
<dbReference type="InterPro" id="IPR002293">
    <property type="entry name" value="AA/rel_permease1"/>
</dbReference>
<proteinExistence type="predicted"/>
<dbReference type="Pfam" id="PF13520">
    <property type="entry name" value="AA_permease_2"/>
    <property type="match status" value="1"/>
</dbReference>
<dbReference type="GO" id="GO:0015179">
    <property type="term" value="F:L-amino acid transmembrane transporter activity"/>
    <property type="evidence" value="ECO:0007669"/>
    <property type="project" value="TreeGrafter"/>
</dbReference>
<feature type="transmembrane region" description="Helical" evidence="5">
    <location>
        <begin position="472"/>
        <end position="492"/>
    </location>
</feature>
<feature type="transmembrane region" description="Helical" evidence="5">
    <location>
        <begin position="85"/>
        <end position="103"/>
    </location>
</feature>
<dbReference type="Gene3D" id="1.20.1740.10">
    <property type="entry name" value="Amino acid/polyamine transporter I"/>
    <property type="match status" value="1"/>
</dbReference>
<evidence type="ECO:0000256" key="3">
    <source>
        <dbReference type="ARBA" id="ARBA00022989"/>
    </source>
</evidence>
<evidence type="ECO:0000256" key="2">
    <source>
        <dbReference type="ARBA" id="ARBA00022692"/>
    </source>
</evidence>
<comment type="subcellular location">
    <subcellularLocation>
        <location evidence="1">Membrane</location>
        <topology evidence="1">Multi-pass membrane protein</topology>
    </subcellularLocation>
</comment>
<feature type="transmembrane region" description="Helical" evidence="5">
    <location>
        <begin position="134"/>
        <end position="158"/>
    </location>
</feature>
<evidence type="ECO:0000313" key="7">
    <source>
        <dbReference type="Proteomes" id="UP000325672"/>
    </source>
</evidence>
<feature type="transmembrane region" description="Helical" evidence="5">
    <location>
        <begin position="170"/>
        <end position="192"/>
    </location>
</feature>
<keyword evidence="3 5" id="KW-1133">Transmembrane helix</keyword>
<dbReference type="PIRSF" id="PIRSF006060">
    <property type="entry name" value="AA_transporter"/>
    <property type="match status" value="1"/>
</dbReference>
<name>A0A5N6SNS9_ASPPS</name>
<evidence type="ECO:0000256" key="5">
    <source>
        <dbReference type="SAM" id="Phobius"/>
    </source>
</evidence>
<gene>
    <name evidence="6" type="ORF">BDV38DRAFT_293980</name>
</gene>